<gene>
    <name evidence="1" type="ORF">BCR33DRAFT_785195</name>
</gene>
<organism evidence="1 2">
    <name type="scientific">Rhizoclosmatium globosum</name>
    <dbReference type="NCBI Taxonomy" id="329046"/>
    <lineage>
        <taxon>Eukaryota</taxon>
        <taxon>Fungi</taxon>
        <taxon>Fungi incertae sedis</taxon>
        <taxon>Chytridiomycota</taxon>
        <taxon>Chytridiomycota incertae sedis</taxon>
        <taxon>Chytridiomycetes</taxon>
        <taxon>Chytridiales</taxon>
        <taxon>Chytriomycetaceae</taxon>
        <taxon>Rhizoclosmatium</taxon>
    </lineage>
</organism>
<accession>A0A1Y2CBX9</accession>
<keyword evidence="2" id="KW-1185">Reference proteome</keyword>
<dbReference type="EMBL" id="MCGO01000022">
    <property type="protein sequence ID" value="ORY44550.1"/>
    <property type="molecule type" value="Genomic_DNA"/>
</dbReference>
<name>A0A1Y2CBX9_9FUNG</name>
<dbReference type="OrthoDB" id="10305577at2759"/>
<dbReference type="AlphaFoldDB" id="A0A1Y2CBX9"/>
<protein>
    <submittedName>
        <fullName evidence="1">Uncharacterized protein</fullName>
    </submittedName>
</protein>
<comment type="caution">
    <text evidence="1">The sequence shown here is derived from an EMBL/GenBank/DDBJ whole genome shotgun (WGS) entry which is preliminary data.</text>
</comment>
<reference evidence="1 2" key="1">
    <citation type="submission" date="2016-07" db="EMBL/GenBank/DDBJ databases">
        <title>Pervasive Adenine N6-methylation of Active Genes in Fungi.</title>
        <authorList>
            <consortium name="DOE Joint Genome Institute"/>
            <person name="Mondo S.J."/>
            <person name="Dannebaum R.O."/>
            <person name="Kuo R.C."/>
            <person name="Labutti K."/>
            <person name="Haridas S."/>
            <person name="Kuo A."/>
            <person name="Salamov A."/>
            <person name="Ahrendt S.R."/>
            <person name="Lipzen A."/>
            <person name="Sullivan W."/>
            <person name="Andreopoulos W.B."/>
            <person name="Clum A."/>
            <person name="Lindquist E."/>
            <person name="Daum C."/>
            <person name="Ramamoorthy G.K."/>
            <person name="Gryganskyi A."/>
            <person name="Culley D."/>
            <person name="Magnuson J.K."/>
            <person name="James T.Y."/>
            <person name="O'Malley M.A."/>
            <person name="Stajich J.E."/>
            <person name="Spatafora J.W."/>
            <person name="Visel A."/>
            <person name="Grigoriev I.V."/>
        </authorList>
    </citation>
    <scope>NUCLEOTIDE SEQUENCE [LARGE SCALE GENOMIC DNA]</scope>
    <source>
        <strain evidence="1 2">JEL800</strain>
    </source>
</reference>
<evidence type="ECO:0000313" key="1">
    <source>
        <dbReference type="EMBL" id="ORY44550.1"/>
    </source>
</evidence>
<evidence type="ECO:0000313" key="2">
    <source>
        <dbReference type="Proteomes" id="UP000193642"/>
    </source>
</evidence>
<sequence length="163" mass="17055">MSGIAITLQDASPACVFAFTVYDNSYKPCTDKTLTDLAASACYCKVNPDSIPTYCQNDPPAIWQSIYQSFIDGRKLQCDVIKTDVKAYPVETLPADISVVGTGIGAGAGFPVQTGTSTSTVQVIAPAPTSTKAGTTQAVTTTKSEAYTLSVGFIAATVSFILF</sequence>
<dbReference type="Proteomes" id="UP000193642">
    <property type="component" value="Unassembled WGS sequence"/>
</dbReference>
<proteinExistence type="predicted"/>